<proteinExistence type="predicted"/>
<feature type="region of interest" description="Disordered" evidence="1">
    <location>
        <begin position="254"/>
        <end position="281"/>
    </location>
</feature>
<name>A0A9P6MJK6_9FUNG</name>
<evidence type="ECO:0000313" key="3">
    <source>
        <dbReference type="Proteomes" id="UP000749646"/>
    </source>
</evidence>
<evidence type="ECO:0000313" key="2">
    <source>
        <dbReference type="EMBL" id="KAG0004531.1"/>
    </source>
</evidence>
<feature type="region of interest" description="Disordered" evidence="1">
    <location>
        <begin position="140"/>
        <end position="207"/>
    </location>
</feature>
<keyword evidence="3" id="KW-1185">Reference proteome</keyword>
<gene>
    <name evidence="2" type="ORF">BGZ65_000180</name>
</gene>
<organism evidence="2 3">
    <name type="scientific">Modicella reniformis</name>
    <dbReference type="NCBI Taxonomy" id="1440133"/>
    <lineage>
        <taxon>Eukaryota</taxon>
        <taxon>Fungi</taxon>
        <taxon>Fungi incertae sedis</taxon>
        <taxon>Mucoromycota</taxon>
        <taxon>Mortierellomycotina</taxon>
        <taxon>Mortierellomycetes</taxon>
        <taxon>Mortierellales</taxon>
        <taxon>Mortierellaceae</taxon>
        <taxon>Modicella</taxon>
    </lineage>
</organism>
<sequence length="281" mass="31806">MLFNHSRLDRVHRRQKNERVQKQVQRMQLGMIIPTDIGLEQDGPVDQSVSSLTNIKKIGGLKMVRKGDANVNPEGSVKKWIWEKTLSQVKRISKNKNKDMVKENINAQFMDDDMMGSDDDHDAFLMEELDEIYEQYKERHLERDSKMRVKAKHEDNGEWKNSRGESEGDEGDTMDAMVPQNDDTSDSNTNTDSDSGSKDGNGVALAANGKKSSKNSLLVALYDVGQAELLKKTASDLTIGAKMFFDQDMFKGSVHEDEAEKDDKIQEAEVADDENEQDKED</sequence>
<dbReference type="Proteomes" id="UP000749646">
    <property type="component" value="Unassembled WGS sequence"/>
</dbReference>
<accession>A0A9P6MJK6</accession>
<dbReference type="EMBL" id="JAAAHW010000257">
    <property type="protein sequence ID" value="KAG0004531.1"/>
    <property type="molecule type" value="Genomic_DNA"/>
</dbReference>
<evidence type="ECO:0000256" key="1">
    <source>
        <dbReference type="SAM" id="MobiDB-lite"/>
    </source>
</evidence>
<protein>
    <submittedName>
        <fullName evidence="2">Uncharacterized protein</fullName>
    </submittedName>
</protein>
<dbReference type="AlphaFoldDB" id="A0A9P6MJK6"/>
<comment type="caution">
    <text evidence="2">The sequence shown here is derived from an EMBL/GenBank/DDBJ whole genome shotgun (WGS) entry which is preliminary data.</text>
</comment>
<feature type="compositionally biased region" description="Low complexity" evidence="1">
    <location>
        <begin position="186"/>
        <end position="202"/>
    </location>
</feature>
<reference evidence="2" key="1">
    <citation type="journal article" date="2020" name="Fungal Divers.">
        <title>Resolving the Mortierellaceae phylogeny through synthesis of multi-gene phylogenetics and phylogenomics.</title>
        <authorList>
            <person name="Vandepol N."/>
            <person name="Liber J."/>
            <person name="Desiro A."/>
            <person name="Na H."/>
            <person name="Kennedy M."/>
            <person name="Barry K."/>
            <person name="Grigoriev I.V."/>
            <person name="Miller A.N."/>
            <person name="O'Donnell K."/>
            <person name="Stajich J.E."/>
            <person name="Bonito G."/>
        </authorList>
    </citation>
    <scope>NUCLEOTIDE SEQUENCE</scope>
    <source>
        <strain evidence="2">MES-2147</strain>
    </source>
</reference>
<dbReference type="OrthoDB" id="1287559at2759"/>
<feature type="compositionally biased region" description="Acidic residues" evidence="1">
    <location>
        <begin position="269"/>
        <end position="281"/>
    </location>
</feature>
<feature type="compositionally biased region" description="Basic and acidic residues" evidence="1">
    <location>
        <begin position="254"/>
        <end position="267"/>
    </location>
</feature>
<feature type="compositionally biased region" description="Basic and acidic residues" evidence="1">
    <location>
        <begin position="140"/>
        <end position="166"/>
    </location>
</feature>